<dbReference type="InterPro" id="IPR000639">
    <property type="entry name" value="Epox_hydrolase-like"/>
</dbReference>
<dbReference type="PRINTS" id="PR00412">
    <property type="entry name" value="EPOXHYDRLASE"/>
</dbReference>
<sequence>MVVEKFVKTKKLEMAYEVTGPEDGKPVILIHGWPDCPRTWDEVTPHLHNRGYRTYVPTLRGFGNTKFLQSDARRTGGPFAIASDVKEFIEGLNLAPVDIIGQGWGALAAMTLSSLYGTELVKSEVALSEGWQLFDKLSLEQVKDYWYQWYMTTPQGGEYVRKRQSEFALFMWKQWSPDYQLTAQRSQVLTSYFQNDDWAEVTLDTYRQRWGYEPFDEDYADMKVKLGQSKNISVPTLNIIGKEDYCTDYKMTSSMKNYFKSAFEQQYWDNCGHFIQREQPRDIALAADDWFKKN</sequence>
<dbReference type="GO" id="GO:0047372">
    <property type="term" value="F:monoacylglycerol lipase activity"/>
    <property type="evidence" value="ECO:0007669"/>
    <property type="project" value="TreeGrafter"/>
</dbReference>
<evidence type="ECO:0000259" key="1">
    <source>
        <dbReference type="Pfam" id="PF00561"/>
    </source>
</evidence>
<reference evidence="2 3" key="1">
    <citation type="journal article" date="2019" name="Syst. Appl. Microbiol.">
        <title>Polyphasic characterization of two novel Lactobacillus spp. isolated from blown salami packages: Description of Lactobacillus halodurans sp. nov. and Lactobacillus salsicarnum sp. nov.</title>
        <authorList>
            <person name="Schuster J.A."/>
            <person name="Klingl A."/>
            <person name="Vogel R.F."/>
            <person name="Ehrmann M.A."/>
        </authorList>
    </citation>
    <scope>NUCLEOTIDE SEQUENCE [LARGE SCALE GENOMIC DNA]</scope>
    <source>
        <strain evidence="2 3">TMW 1.2118</strain>
    </source>
</reference>
<dbReference type="PANTHER" id="PTHR43798:SF33">
    <property type="entry name" value="HYDROLASE, PUTATIVE (AFU_ORTHOLOGUE AFUA_2G14860)-RELATED"/>
    <property type="match status" value="1"/>
</dbReference>
<evidence type="ECO:0000313" key="3">
    <source>
        <dbReference type="Proteomes" id="UP000380386"/>
    </source>
</evidence>
<dbReference type="Gene3D" id="3.40.50.1820">
    <property type="entry name" value="alpha/beta hydrolase"/>
    <property type="match status" value="1"/>
</dbReference>
<accession>A0A5P0ZJK2</accession>
<dbReference type="InterPro" id="IPR000073">
    <property type="entry name" value="AB_hydrolase_1"/>
</dbReference>
<protein>
    <submittedName>
        <fullName evidence="2">Alpha/beta hydrolase</fullName>
    </submittedName>
</protein>
<feature type="domain" description="AB hydrolase-1" evidence="1">
    <location>
        <begin position="25"/>
        <end position="277"/>
    </location>
</feature>
<comment type="caution">
    <text evidence="2">The sequence shown here is derived from an EMBL/GenBank/DDBJ whole genome shotgun (WGS) entry which is preliminary data.</text>
</comment>
<dbReference type="AlphaFoldDB" id="A0A5P0ZJK2"/>
<name>A0A5P0ZJK2_9LACO</name>
<proteinExistence type="predicted"/>
<organism evidence="2 3">
    <name type="scientific">Companilactobacillus mishanensis</name>
    <dbReference type="NCBI Taxonomy" id="2486008"/>
    <lineage>
        <taxon>Bacteria</taxon>
        <taxon>Bacillati</taxon>
        <taxon>Bacillota</taxon>
        <taxon>Bacilli</taxon>
        <taxon>Lactobacillales</taxon>
        <taxon>Lactobacillaceae</taxon>
        <taxon>Companilactobacillus</taxon>
    </lineage>
</organism>
<dbReference type="PANTHER" id="PTHR43798">
    <property type="entry name" value="MONOACYLGLYCEROL LIPASE"/>
    <property type="match status" value="1"/>
</dbReference>
<dbReference type="Proteomes" id="UP000380386">
    <property type="component" value="Unassembled WGS sequence"/>
</dbReference>
<gene>
    <name evidence="2" type="ORF">FHL02_09325</name>
</gene>
<dbReference type="InterPro" id="IPR050266">
    <property type="entry name" value="AB_hydrolase_sf"/>
</dbReference>
<dbReference type="GO" id="GO:0016020">
    <property type="term" value="C:membrane"/>
    <property type="evidence" value="ECO:0007669"/>
    <property type="project" value="TreeGrafter"/>
</dbReference>
<dbReference type="RefSeq" id="WP_153383726.1">
    <property type="nucleotide sequence ID" value="NZ_VDFM01000013.1"/>
</dbReference>
<dbReference type="EMBL" id="VDFM01000013">
    <property type="protein sequence ID" value="MQS53222.1"/>
    <property type="molecule type" value="Genomic_DNA"/>
</dbReference>
<dbReference type="SUPFAM" id="SSF53474">
    <property type="entry name" value="alpha/beta-Hydrolases"/>
    <property type="match status" value="1"/>
</dbReference>
<dbReference type="GO" id="GO:0046464">
    <property type="term" value="P:acylglycerol catabolic process"/>
    <property type="evidence" value="ECO:0007669"/>
    <property type="project" value="TreeGrafter"/>
</dbReference>
<keyword evidence="2" id="KW-0378">Hydrolase</keyword>
<dbReference type="Pfam" id="PF00561">
    <property type="entry name" value="Abhydrolase_1"/>
    <property type="match status" value="1"/>
</dbReference>
<evidence type="ECO:0000313" key="2">
    <source>
        <dbReference type="EMBL" id="MQS53222.1"/>
    </source>
</evidence>
<dbReference type="InterPro" id="IPR029058">
    <property type="entry name" value="AB_hydrolase_fold"/>
</dbReference>
<dbReference type="OrthoDB" id="9773293at2"/>